<dbReference type="RefSeq" id="WP_237821880.1">
    <property type="nucleotide sequence ID" value="NZ_JAKLTQ010000010.1"/>
</dbReference>
<dbReference type="EMBL" id="JAKLTQ010000010">
    <property type="protein sequence ID" value="MCG2623004.1"/>
    <property type="molecule type" value="Genomic_DNA"/>
</dbReference>
<evidence type="ECO:0000313" key="2">
    <source>
        <dbReference type="Proteomes" id="UP001165368"/>
    </source>
</evidence>
<accession>A0ABS9L8K7</accession>
<proteinExistence type="predicted"/>
<organism evidence="1 2">
    <name type="scientific">Arthrobacter hankyongi</name>
    <dbReference type="NCBI Taxonomy" id="2904801"/>
    <lineage>
        <taxon>Bacteria</taxon>
        <taxon>Bacillati</taxon>
        <taxon>Actinomycetota</taxon>
        <taxon>Actinomycetes</taxon>
        <taxon>Micrococcales</taxon>
        <taxon>Micrococcaceae</taxon>
        <taxon>Arthrobacter</taxon>
    </lineage>
</organism>
<name>A0ABS9L8K7_9MICC</name>
<reference evidence="1" key="1">
    <citation type="submission" date="2022-01" db="EMBL/GenBank/DDBJ databases">
        <authorList>
            <person name="Jo J.-H."/>
            <person name="Im W.-T."/>
        </authorList>
    </citation>
    <scope>NUCLEOTIDE SEQUENCE</scope>
    <source>
        <strain evidence="1">I2-34</strain>
    </source>
</reference>
<evidence type="ECO:0000313" key="1">
    <source>
        <dbReference type="EMBL" id="MCG2623004.1"/>
    </source>
</evidence>
<gene>
    <name evidence="1" type="ORF">LVY72_13965</name>
</gene>
<keyword evidence="2" id="KW-1185">Reference proteome</keyword>
<protein>
    <submittedName>
        <fullName evidence="1">Uncharacterized protein</fullName>
    </submittedName>
</protein>
<dbReference type="Proteomes" id="UP001165368">
    <property type="component" value="Unassembled WGS sequence"/>
</dbReference>
<sequence>MSAPAPAGCCRTVAARRSVFMGIVMAHRHGIVGIPALTDRASAVSDKLAWLAQRGLGTVSGGDWKNACRLERTSRMLPLGTLKPCLDRMLAMPVGVSSGEADRLRY</sequence>
<comment type="caution">
    <text evidence="1">The sequence shown here is derived from an EMBL/GenBank/DDBJ whole genome shotgun (WGS) entry which is preliminary data.</text>
</comment>